<proteinExistence type="predicted"/>
<organism evidence="5 6">
    <name type="scientific">Rhodocyclus tenuis</name>
    <name type="common">Rhodospirillum tenue</name>
    <dbReference type="NCBI Taxonomy" id="1066"/>
    <lineage>
        <taxon>Bacteria</taxon>
        <taxon>Pseudomonadati</taxon>
        <taxon>Pseudomonadota</taxon>
        <taxon>Betaproteobacteria</taxon>
        <taxon>Rhodocyclales</taxon>
        <taxon>Rhodocyclaceae</taxon>
        <taxon>Rhodocyclus</taxon>
    </lineage>
</organism>
<sequence length="410" mass="46471">MKHYKVVTAVHAGGERMSMVIDLQTARPDEHALTFLINNYRGYAPNTILRVAESIALTLEWGASILQDHRGLVGRLLAGEIFSAAEIFSLSEFLRTSRQRSGGKSSSVVCAETHLTRLLRASEFCSFVMKEASVRIPLSDPRSKVFIERIHQLETAFSDMRPTKPVAIYSVKSLTPRQADRILELLDPENPANPFSELSTRIRNQSIFELMYYTGIRLGELLNLRVQDVEFGNPTSLYIVRRPHAADDPRPNPAQVKRKSRVLPLSHQGAAKHLKEYLDDIRPELEKRYHEPTSLMFLSIDRGTPLSARAVQKIFKELRAAVCDDGDIDGFPMSGLTPMSMRHTFSNDTEESLVSEGLTEEERRPILMQLRGDSSPRSVEPYIQRTREKRSRKHLITRQRAMFAKKTTGG</sequence>
<evidence type="ECO:0000259" key="4">
    <source>
        <dbReference type="PROSITE" id="PS51898"/>
    </source>
</evidence>
<protein>
    <submittedName>
        <fullName evidence="5">Integrase</fullName>
    </submittedName>
</protein>
<dbReference type="SUPFAM" id="SSF56349">
    <property type="entry name" value="DNA breaking-rejoining enzymes"/>
    <property type="match status" value="1"/>
</dbReference>
<dbReference type="GO" id="GO:0006310">
    <property type="term" value="P:DNA recombination"/>
    <property type="evidence" value="ECO:0007669"/>
    <property type="project" value="UniProtKB-KW"/>
</dbReference>
<dbReference type="InterPro" id="IPR050090">
    <property type="entry name" value="Tyrosine_recombinase_XerCD"/>
</dbReference>
<dbReference type="GO" id="GO:0015074">
    <property type="term" value="P:DNA integration"/>
    <property type="evidence" value="ECO:0007669"/>
    <property type="project" value="UniProtKB-KW"/>
</dbReference>
<dbReference type="InterPro" id="IPR002104">
    <property type="entry name" value="Integrase_catalytic"/>
</dbReference>
<feature type="domain" description="Tyr recombinase" evidence="4">
    <location>
        <begin position="169"/>
        <end position="396"/>
    </location>
</feature>
<dbReference type="Pfam" id="PF00589">
    <property type="entry name" value="Phage_integrase"/>
    <property type="match status" value="1"/>
</dbReference>
<name>A0A840GK30_RHOTE</name>
<keyword evidence="2" id="KW-0233">DNA recombination</keyword>
<dbReference type="RefSeq" id="WP_153117671.1">
    <property type="nucleotide sequence ID" value="NZ_JACIGE010000014.1"/>
</dbReference>
<evidence type="ECO:0000256" key="1">
    <source>
        <dbReference type="ARBA" id="ARBA00022908"/>
    </source>
</evidence>
<evidence type="ECO:0000256" key="2">
    <source>
        <dbReference type="ARBA" id="ARBA00023172"/>
    </source>
</evidence>
<evidence type="ECO:0000313" key="5">
    <source>
        <dbReference type="EMBL" id="MBB4248792.1"/>
    </source>
</evidence>
<evidence type="ECO:0000313" key="6">
    <source>
        <dbReference type="Proteomes" id="UP000587070"/>
    </source>
</evidence>
<accession>A0A840GK30</accession>
<feature type="region of interest" description="Disordered" evidence="3">
    <location>
        <begin position="372"/>
        <end position="393"/>
    </location>
</feature>
<dbReference type="PANTHER" id="PTHR30349">
    <property type="entry name" value="PHAGE INTEGRASE-RELATED"/>
    <property type="match status" value="1"/>
</dbReference>
<gene>
    <name evidence="5" type="ORF">GGD90_003192</name>
</gene>
<dbReference type="InterPro" id="IPR013762">
    <property type="entry name" value="Integrase-like_cat_sf"/>
</dbReference>
<dbReference type="OrthoDB" id="662444at2"/>
<evidence type="ECO:0000256" key="3">
    <source>
        <dbReference type="SAM" id="MobiDB-lite"/>
    </source>
</evidence>
<comment type="caution">
    <text evidence="5">The sequence shown here is derived from an EMBL/GenBank/DDBJ whole genome shotgun (WGS) entry which is preliminary data.</text>
</comment>
<keyword evidence="6" id="KW-1185">Reference proteome</keyword>
<dbReference type="EMBL" id="JACIGE010000014">
    <property type="protein sequence ID" value="MBB4248792.1"/>
    <property type="molecule type" value="Genomic_DNA"/>
</dbReference>
<dbReference type="AlphaFoldDB" id="A0A840GK30"/>
<dbReference type="InterPro" id="IPR011010">
    <property type="entry name" value="DNA_brk_join_enz"/>
</dbReference>
<dbReference type="Proteomes" id="UP000587070">
    <property type="component" value="Unassembled WGS sequence"/>
</dbReference>
<keyword evidence="1" id="KW-0229">DNA integration</keyword>
<dbReference type="PROSITE" id="PS51898">
    <property type="entry name" value="TYR_RECOMBINASE"/>
    <property type="match status" value="1"/>
</dbReference>
<dbReference type="GO" id="GO:0003677">
    <property type="term" value="F:DNA binding"/>
    <property type="evidence" value="ECO:0007669"/>
    <property type="project" value="InterPro"/>
</dbReference>
<reference evidence="5 6" key="1">
    <citation type="submission" date="2020-08" db="EMBL/GenBank/DDBJ databases">
        <title>Genome sequencing of Purple Non-Sulfur Bacteria from various extreme environments.</title>
        <authorList>
            <person name="Mayer M."/>
        </authorList>
    </citation>
    <scope>NUCLEOTIDE SEQUENCE [LARGE SCALE GENOMIC DNA]</scope>
    <source>
        <strain evidence="5 6">2761</strain>
    </source>
</reference>
<dbReference type="Gene3D" id="1.10.443.10">
    <property type="entry name" value="Intergrase catalytic core"/>
    <property type="match status" value="1"/>
</dbReference>